<proteinExistence type="predicted"/>
<dbReference type="Proteomes" id="UP000282211">
    <property type="component" value="Unassembled WGS sequence"/>
</dbReference>
<name>A0A420WLD3_9PROT</name>
<accession>A0A420WLD3</accession>
<protein>
    <submittedName>
        <fullName evidence="1">Cell division and transport-associated protein TolA</fullName>
    </submittedName>
</protein>
<dbReference type="Gene3D" id="3.30.1150.10">
    <property type="match status" value="1"/>
</dbReference>
<keyword evidence="1" id="KW-0131">Cell cycle</keyword>
<evidence type="ECO:0000313" key="2">
    <source>
        <dbReference type="Proteomes" id="UP000282211"/>
    </source>
</evidence>
<dbReference type="GO" id="GO:0051301">
    <property type="term" value="P:cell division"/>
    <property type="evidence" value="ECO:0007669"/>
    <property type="project" value="UniProtKB-KW"/>
</dbReference>
<gene>
    <name evidence="1" type="ORF">DES40_1119</name>
</gene>
<keyword evidence="2" id="KW-1185">Reference proteome</keyword>
<dbReference type="SUPFAM" id="SSF74653">
    <property type="entry name" value="TolA/TonB C-terminal domain"/>
    <property type="match status" value="1"/>
</dbReference>
<sequence length="279" mass="30760">MKFGLPISLILHSAVLGAGLIAFSGKVKPYEDSRIIPIELISIAKDTNISAAIRKPKEVLPEAEPDEAMTLQSPMQNAPEEADDFSERIDEPTKKVAETIVPDPTDTPREDTEITEPQKETVDEPVFDLDKLSGLVTKSRSTAPEKNQQETLQSEENLYRFAESARSGSGEGTKMTLTELDALKSAMYACWRMPADAKNPEKLIVTVEVKLLPGGFVESARVVNSAAARRNDPGNPFWDVAEQRAVSAVSHPSCAPYDFLPEDKYSDWRKLTLNFAPQL</sequence>
<dbReference type="EMBL" id="RBII01000001">
    <property type="protein sequence ID" value="RKQ71789.1"/>
    <property type="molecule type" value="Genomic_DNA"/>
</dbReference>
<organism evidence="1 2">
    <name type="scientific">Litorimonas taeanensis</name>
    <dbReference type="NCBI Taxonomy" id="568099"/>
    <lineage>
        <taxon>Bacteria</taxon>
        <taxon>Pseudomonadati</taxon>
        <taxon>Pseudomonadota</taxon>
        <taxon>Alphaproteobacteria</taxon>
        <taxon>Maricaulales</taxon>
        <taxon>Robiginitomaculaceae</taxon>
    </lineage>
</organism>
<reference evidence="1 2" key="1">
    <citation type="submission" date="2018-10" db="EMBL/GenBank/DDBJ databases">
        <title>Genomic Encyclopedia of Type Strains, Phase IV (KMG-IV): sequencing the most valuable type-strain genomes for metagenomic binning, comparative biology and taxonomic classification.</title>
        <authorList>
            <person name="Goeker M."/>
        </authorList>
    </citation>
    <scope>NUCLEOTIDE SEQUENCE [LARGE SCALE GENOMIC DNA]</scope>
    <source>
        <strain evidence="1 2">DSM 22008</strain>
    </source>
</reference>
<evidence type="ECO:0000313" key="1">
    <source>
        <dbReference type="EMBL" id="RKQ71789.1"/>
    </source>
</evidence>
<dbReference type="AlphaFoldDB" id="A0A420WLD3"/>
<dbReference type="InParanoid" id="A0A420WLD3"/>
<comment type="caution">
    <text evidence="1">The sequence shown here is derived from an EMBL/GenBank/DDBJ whole genome shotgun (WGS) entry which is preliminary data.</text>
</comment>
<keyword evidence="1" id="KW-0132">Cell division</keyword>